<evidence type="ECO:0000256" key="1">
    <source>
        <dbReference type="SAM" id="Phobius"/>
    </source>
</evidence>
<organism evidence="2 3">
    <name type="scientific">Brachybacterium rhamnosum</name>
    <dbReference type="NCBI Taxonomy" id="173361"/>
    <lineage>
        <taxon>Bacteria</taxon>
        <taxon>Bacillati</taxon>
        <taxon>Actinomycetota</taxon>
        <taxon>Actinomycetes</taxon>
        <taxon>Micrococcales</taxon>
        <taxon>Dermabacteraceae</taxon>
        <taxon>Brachybacterium</taxon>
    </lineage>
</organism>
<dbReference type="EMBL" id="JBHUFL010000001">
    <property type="protein sequence ID" value="MFD1833966.1"/>
    <property type="molecule type" value="Genomic_DNA"/>
</dbReference>
<feature type="transmembrane region" description="Helical" evidence="1">
    <location>
        <begin position="275"/>
        <end position="298"/>
    </location>
</feature>
<dbReference type="Proteomes" id="UP001597280">
    <property type="component" value="Unassembled WGS sequence"/>
</dbReference>
<keyword evidence="1" id="KW-0472">Membrane</keyword>
<sequence>MTLAADPPRPVAAAGPRPVRSLLTARVLVPPLIALIAALGYGLLGVQQWRSLDAPSWDLGIFTQLAKDYGTFSAPIVPIKGDGANLLGDHFHPILVLLAPVWWVWPSGAALLWTQALLLGGSAIPLARLAIDRLGTLPGTLVGLAYALSWGLQAAAAVQFHEIAFGVPLLALSLTALLRGRVRAAALWGGALVLVKEDLGLTVLMLGLVIAWRSHTEERSRAEGRHWGLGLAAWGLAWFVLSTFVILPLLNVAGRYDYTGNLGSVFDVFTPASKWQVVLMLLALAGMVGLRSPLLVLVLPTLAWRFTGTVEFYWDWTWHYSAILMPVMIAALLDALGDRRTGRAGDWTGTSAARPGAVVRGLAIGVSLAVTATLGGALPLVDVLRPSAWQESPRLPAAERALDALPEGTVVASDITLLARAVPDHDVQWVHGPNQRVPQCVLVDEQAFSWSGAPPSDVAAWAHEQYGSTYSVTSDDGGFVVACRS</sequence>
<feature type="transmembrane region" description="Helical" evidence="1">
    <location>
        <begin position="158"/>
        <end position="178"/>
    </location>
</feature>
<gene>
    <name evidence="2" type="ORF">ACFSDA_02655</name>
</gene>
<feature type="transmembrane region" description="Helical" evidence="1">
    <location>
        <begin position="134"/>
        <end position="152"/>
    </location>
</feature>
<keyword evidence="3" id="KW-1185">Reference proteome</keyword>
<name>A0ABW4PT81_9MICO</name>
<feature type="transmembrane region" description="Helical" evidence="1">
    <location>
        <begin position="357"/>
        <end position="381"/>
    </location>
</feature>
<dbReference type="Pfam" id="PF09852">
    <property type="entry name" value="DUF2079"/>
    <property type="match status" value="1"/>
</dbReference>
<accession>A0ABW4PT81</accession>
<evidence type="ECO:0000313" key="3">
    <source>
        <dbReference type="Proteomes" id="UP001597280"/>
    </source>
</evidence>
<evidence type="ECO:0000313" key="2">
    <source>
        <dbReference type="EMBL" id="MFD1833966.1"/>
    </source>
</evidence>
<feature type="transmembrane region" description="Helical" evidence="1">
    <location>
        <begin position="185"/>
        <end position="212"/>
    </location>
</feature>
<reference evidence="3" key="1">
    <citation type="journal article" date="2019" name="Int. J. Syst. Evol. Microbiol.">
        <title>The Global Catalogue of Microorganisms (GCM) 10K type strain sequencing project: providing services to taxonomists for standard genome sequencing and annotation.</title>
        <authorList>
            <consortium name="The Broad Institute Genomics Platform"/>
            <consortium name="The Broad Institute Genome Sequencing Center for Infectious Disease"/>
            <person name="Wu L."/>
            <person name="Ma J."/>
        </authorList>
    </citation>
    <scope>NUCLEOTIDE SEQUENCE [LARGE SCALE GENOMIC DNA]</scope>
    <source>
        <strain evidence="3">JCM 11650</strain>
    </source>
</reference>
<dbReference type="RefSeq" id="WP_240811156.1">
    <property type="nucleotide sequence ID" value="NZ_BAAAIS010000005.1"/>
</dbReference>
<dbReference type="InterPro" id="IPR018650">
    <property type="entry name" value="STSV1_Orf64"/>
</dbReference>
<feature type="transmembrane region" description="Helical" evidence="1">
    <location>
        <begin position="27"/>
        <end position="49"/>
    </location>
</feature>
<keyword evidence="1" id="KW-0812">Transmembrane</keyword>
<comment type="caution">
    <text evidence="2">The sequence shown here is derived from an EMBL/GenBank/DDBJ whole genome shotgun (WGS) entry which is preliminary data.</text>
</comment>
<feature type="transmembrane region" description="Helical" evidence="1">
    <location>
        <begin position="232"/>
        <end position="254"/>
    </location>
</feature>
<feature type="transmembrane region" description="Helical" evidence="1">
    <location>
        <begin position="318"/>
        <end position="336"/>
    </location>
</feature>
<protein>
    <submittedName>
        <fullName evidence="2">DUF2079 domain-containing protein</fullName>
    </submittedName>
</protein>
<keyword evidence="1" id="KW-1133">Transmembrane helix</keyword>
<proteinExistence type="predicted"/>